<keyword evidence="2" id="KW-0238">DNA-binding</keyword>
<dbReference type="PROSITE" id="PS51118">
    <property type="entry name" value="HTH_HXLR"/>
    <property type="match status" value="1"/>
</dbReference>
<dbReference type="PANTHER" id="PTHR33204:SF37">
    <property type="entry name" value="HTH-TYPE TRANSCRIPTIONAL REGULATOR YODB"/>
    <property type="match status" value="1"/>
</dbReference>
<name>A0A3E0VR83_9MICO</name>
<evidence type="ECO:0000256" key="3">
    <source>
        <dbReference type="ARBA" id="ARBA00023163"/>
    </source>
</evidence>
<sequence length="141" mass="15041">MTVTEPVSAAAVRAAILPVDPFLANCASRVVLDHVTSKWGVLVIVALADQSQRWGELRRSIQGISEKMLAQTLRTLEADGLLVRTVQGTVPPRVDYELSPLGHDLALRLLPLIAWVGEHAAEIVELPSPAPSPALSPSAQA</sequence>
<evidence type="ECO:0000313" key="5">
    <source>
        <dbReference type="EMBL" id="RFA12211.1"/>
    </source>
</evidence>
<dbReference type="InterPro" id="IPR036388">
    <property type="entry name" value="WH-like_DNA-bd_sf"/>
</dbReference>
<feature type="domain" description="HTH hxlR-type" evidence="4">
    <location>
        <begin position="26"/>
        <end position="124"/>
    </location>
</feature>
<reference evidence="5 6" key="1">
    <citation type="submission" date="2017-04" db="EMBL/GenBank/DDBJ databases">
        <title>Comparative genome analysis of Subtercola boreus.</title>
        <authorList>
            <person name="Cho Y.-J."/>
            <person name="Cho A."/>
            <person name="Kim O.-S."/>
            <person name="Lee J.-I."/>
        </authorList>
    </citation>
    <scope>NUCLEOTIDE SEQUENCE [LARGE SCALE GENOMIC DNA]</scope>
    <source>
        <strain evidence="5 6">P27479</strain>
    </source>
</reference>
<dbReference type="OrthoDB" id="370168at2"/>
<dbReference type="InterPro" id="IPR002577">
    <property type="entry name" value="HTH_HxlR"/>
</dbReference>
<dbReference type="InterPro" id="IPR036390">
    <property type="entry name" value="WH_DNA-bd_sf"/>
</dbReference>
<evidence type="ECO:0000259" key="4">
    <source>
        <dbReference type="PROSITE" id="PS51118"/>
    </source>
</evidence>
<keyword evidence="3" id="KW-0804">Transcription</keyword>
<dbReference type="AlphaFoldDB" id="A0A3E0VR83"/>
<dbReference type="RefSeq" id="WP_116412984.1">
    <property type="nucleotide sequence ID" value="NZ_NBXB01000045.1"/>
</dbReference>
<dbReference type="PANTHER" id="PTHR33204">
    <property type="entry name" value="TRANSCRIPTIONAL REGULATOR, MARR FAMILY"/>
    <property type="match status" value="1"/>
</dbReference>
<dbReference type="GO" id="GO:0003677">
    <property type="term" value="F:DNA binding"/>
    <property type="evidence" value="ECO:0007669"/>
    <property type="project" value="UniProtKB-KW"/>
</dbReference>
<gene>
    <name evidence="5" type="ORF">B7R22_17445</name>
</gene>
<keyword evidence="1" id="KW-0805">Transcription regulation</keyword>
<evidence type="ECO:0000256" key="1">
    <source>
        <dbReference type="ARBA" id="ARBA00023015"/>
    </source>
</evidence>
<dbReference type="SUPFAM" id="SSF46785">
    <property type="entry name" value="Winged helix' DNA-binding domain"/>
    <property type="match status" value="1"/>
</dbReference>
<evidence type="ECO:0000256" key="2">
    <source>
        <dbReference type="ARBA" id="ARBA00023125"/>
    </source>
</evidence>
<dbReference type="Pfam" id="PF01638">
    <property type="entry name" value="HxlR"/>
    <property type="match status" value="1"/>
</dbReference>
<protein>
    <submittedName>
        <fullName evidence="5">Transcriptional regulator</fullName>
    </submittedName>
</protein>
<evidence type="ECO:0000313" key="6">
    <source>
        <dbReference type="Proteomes" id="UP000256541"/>
    </source>
</evidence>
<dbReference type="EMBL" id="NBXB01000045">
    <property type="protein sequence ID" value="RFA12211.1"/>
    <property type="molecule type" value="Genomic_DNA"/>
</dbReference>
<accession>A0A3E0VR83</accession>
<comment type="caution">
    <text evidence="5">The sequence shown here is derived from an EMBL/GenBank/DDBJ whole genome shotgun (WGS) entry which is preliminary data.</text>
</comment>
<dbReference type="Gene3D" id="1.10.10.10">
    <property type="entry name" value="Winged helix-like DNA-binding domain superfamily/Winged helix DNA-binding domain"/>
    <property type="match status" value="1"/>
</dbReference>
<dbReference type="Proteomes" id="UP000256541">
    <property type="component" value="Unassembled WGS sequence"/>
</dbReference>
<organism evidence="5 6">
    <name type="scientific">Subtercola boreus</name>
    <dbReference type="NCBI Taxonomy" id="120213"/>
    <lineage>
        <taxon>Bacteria</taxon>
        <taxon>Bacillati</taxon>
        <taxon>Actinomycetota</taxon>
        <taxon>Actinomycetes</taxon>
        <taxon>Micrococcales</taxon>
        <taxon>Microbacteriaceae</taxon>
        <taxon>Subtercola</taxon>
    </lineage>
</organism>
<proteinExistence type="predicted"/>